<reference evidence="2 3" key="1">
    <citation type="journal article" date="2014" name="Nat. Genet.">
        <title>Genome and transcriptome of the porcine whipworm Trichuris suis.</title>
        <authorList>
            <person name="Jex A.R."/>
            <person name="Nejsum P."/>
            <person name="Schwarz E.M."/>
            <person name="Hu L."/>
            <person name="Young N.D."/>
            <person name="Hall R.S."/>
            <person name="Korhonen P.K."/>
            <person name="Liao S."/>
            <person name="Thamsborg S."/>
            <person name="Xia J."/>
            <person name="Xu P."/>
            <person name="Wang S."/>
            <person name="Scheerlinck J.P."/>
            <person name="Hofmann A."/>
            <person name="Sternberg P.W."/>
            <person name="Wang J."/>
            <person name="Gasser R.B."/>
        </authorList>
    </citation>
    <scope>NUCLEOTIDE SEQUENCE [LARGE SCALE GENOMIC DNA]</scope>
    <source>
        <strain evidence="2">DCEP-RM93F</strain>
        <strain evidence="1">DCEP-RM93M</strain>
    </source>
</reference>
<sequence length="440" mass="48927">MLNALQSHVNSNSGYSSSSSLACRSRFFGSVAESYGCCISCVGSLFTREIELHRKDIPQNQAYLRVADLLRCSNMNMDKPALPNNMFMSPPPGYRKMTCSDEVAKRLLEEKRHRSLPLVRLNVLKCHRTQYQSLTYEDVTPMSRLARLPLKKQTRVVQCQTIYSFPVDFDLGIFFGLPYFLHLDDEVDVAIMKATKADGDETELRLKLYSNDNNGESVKMMRKSEIFSESSICTHQSDITGSVRSGSPSALESLVREALSSLAANFNDVSPDGSFIIDDEEICEQIRRSSWNGEVCPISPALSPIEGISANAFDGRTEESDRSWEEHLSRADLSLSHVVAVNETASFGYIGKNGNQMGEEEEECNNTDWQYCAHSTFEWNRQATVEVNGSVHLAISCEGEKAAATFSFIDITPPMKEVLEISMKSISFSESANAALGDGK</sequence>
<dbReference type="Proteomes" id="UP000030758">
    <property type="component" value="Unassembled WGS sequence"/>
</dbReference>
<organism evidence="2">
    <name type="scientific">Trichuris suis</name>
    <name type="common">pig whipworm</name>
    <dbReference type="NCBI Taxonomy" id="68888"/>
    <lineage>
        <taxon>Eukaryota</taxon>
        <taxon>Metazoa</taxon>
        <taxon>Ecdysozoa</taxon>
        <taxon>Nematoda</taxon>
        <taxon>Enoplea</taxon>
        <taxon>Dorylaimia</taxon>
        <taxon>Trichinellida</taxon>
        <taxon>Trichuridae</taxon>
        <taxon>Trichuris</taxon>
    </lineage>
</organism>
<dbReference type="EMBL" id="KL363183">
    <property type="protein sequence ID" value="KFD58818.1"/>
    <property type="molecule type" value="Genomic_DNA"/>
</dbReference>
<evidence type="ECO:0000313" key="1">
    <source>
        <dbReference type="EMBL" id="KFD58818.1"/>
    </source>
</evidence>
<accession>A0A085NRL2</accession>
<keyword evidence="3" id="KW-1185">Reference proteome</keyword>
<protein>
    <submittedName>
        <fullName evidence="2">Uncharacterized protein</fullName>
    </submittedName>
</protein>
<dbReference type="Proteomes" id="UP000030764">
    <property type="component" value="Unassembled WGS sequence"/>
</dbReference>
<name>A0A085NRL2_9BILA</name>
<dbReference type="EMBL" id="KL367479">
    <property type="protein sequence ID" value="KFD72108.1"/>
    <property type="molecule type" value="Genomic_DNA"/>
</dbReference>
<gene>
    <name evidence="1" type="ORF">M513_00511</name>
    <name evidence="2" type="ORF">M514_00511</name>
</gene>
<proteinExistence type="predicted"/>
<dbReference type="AlphaFoldDB" id="A0A085NRL2"/>
<evidence type="ECO:0000313" key="2">
    <source>
        <dbReference type="EMBL" id="KFD72108.1"/>
    </source>
</evidence>
<evidence type="ECO:0000313" key="3">
    <source>
        <dbReference type="Proteomes" id="UP000030764"/>
    </source>
</evidence>